<dbReference type="AlphaFoldDB" id="A7NKK8"/>
<dbReference type="HOGENOM" id="CLU_063228_1_0_0"/>
<dbReference type="CDD" id="cd02440">
    <property type="entry name" value="AdoMet_MTases"/>
    <property type="match status" value="1"/>
</dbReference>
<dbReference type="InterPro" id="IPR029063">
    <property type="entry name" value="SAM-dependent_MTases_sf"/>
</dbReference>
<dbReference type="Pfam" id="PF01555">
    <property type="entry name" value="N6_N4_Mtase"/>
    <property type="match status" value="1"/>
</dbReference>
<dbReference type="InterPro" id="IPR001091">
    <property type="entry name" value="RM_Methyltransferase"/>
</dbReference>
<dbReference type="eggNOG" id="COG0863">
    <property type="taxonomic scope" value="Bacteria"/>
</dbReference>
<dbReference type="KEGG" id="rca:Rcas_1939"/>
<dbReference type="SUPFAM" id="SSF53335">
    <property type="entry name" value="S-adenosyl-L-methionine-dependent methyltransferases"/>
    <property type="match status" value="2"/>
</dbReference>
<evidence type="ECO:0000313" key="5">
    <source>
        <dbReference type="EMBL" id="ABU58028.1"/>
    </source>
</evidence>
<keyword evidence="2" id="KW-0808">Transferase</keyword>
<sequence>MSERMLQNLPLFEDDYFGSPDEMLHLNEAILVDIIQKCQSINSMLSLRHAITEIKRRICDPNDELRNNSDGTRTADFSKNYLISELDQISDSLTIDRAQYYVERLLKSILEVKTVSINDINLNRWKEYDDIYTDSLWLIDRRDSSGVHTAGYWGNFVPQIPYQMMRRYTKKGDWVLDTFAGSGTTLIEGQRLGRNTIGVELQPQMVEHARRLISSEPNRYNVVIDVINDDSMNIDYGAVLQKYGAKSVQLVIMHPPYFDIIKFSHDPRDLSNAPSVERFLEMMGTLVDRINPILDKERYLVLVIGDKYVKGEWIPLGFQTMSEVMKRGFSLKSIIIKNFEDTSAKRNQKELWRYRALAGGFYIFKHEYIFLFKKR</sequence>
<evidence type="ECO:0000256" key="2">
    <source>
        <dbReference type="ARBA" id="ARBA00022679"/>
    </source>
</evidence>
<gene>
    <name evidence="5" type="ordered locus">Rcas_1939</name>
</gene>
<comment type="similarity">
    <text evidence="3">Belongs to the N(4)/N(6)-methyltransferase family.</text>
</comment>
<dbReference type="GO" id="GO:0008170">
    <property type="term" value="F:N-methyltransferase activity"/>
    <property type="evidence" value="ECO:0007669"/>
    <property type="project" value="InterPro"/>
</dbReference>
<feature type="domain" description="DNA methylase N-4/N-6" evidence="4">
    <location>
        <begin position="121"/>
        <end position="209"/>
    </location>
</feature>
<evidence type="ECO:0000313" key="6">
    <source>
        <dbReference type="Proteomes" id="UP000000263"/>
    </source>
</evidence>
<dbReference type="GO" id="GO:0032259">
    <property type="term" value="P:methylation"/>
    <property type="evidence" value="ECO:0007669"/>
    <property type="project" value="UniProtKB-KW"/>
</dbReference>
<dbReference type="REBASE" id="16052">
    <property type="entry name" value="M.Rca13941ORF1939P"/>
</dbReference>
<proteinExistence type="inferred from homology"/>
<evidence type="ECO:0000256" key="3">
    <source>
        <dbReference type="RuleBase" id="RU362026"/>
    </source>
</evidence>
<evidence type="ECO:0000259" key="4">
    <source>
        <dbReference type="Pfam" id="PF01555"/>
    </source>
</evidence>
<organism evidence="5 6">
    <name type="scientific">Roseiflexus castenholzii (strain DSM 13941 / HLO8)</name>
    <dbReference type="NCBI Taxonomy" id="383372"/>
    <lineage>
        <taxon>Bacteria</taxon>
        <taxon>Bacillati</taxon>
        <taxon>Chloroflexota</taxon>
        <taxon>Chloroflexia</taxon>
        <taxon>Chloroflexales</taxon>
        <taxon>Roseiflexineae</taxon>
        <taxon>Roseiflexaceae</taxon>
        <taxon>Roseiflexus</taxon>
    </lineage>
</organism>
<dbReference type="Gene3D" id="3.40.50.150">
    <property type="entry name" value="Vaccinia Virus protein VP39"/>
    <property type="match status" value="2"/>
</dbReference>
<evidence type="ECO:0000256" key="1">
    <source>
        <dbReference type="ARBA" id="ARBA00022603"/>
    </source>
</evidence>
<dbReference type="EC" id="2.1.1.-" evidence="3"/>
<dbReference type="InterPro" id="IPR002941">
    <property type="entry name" value="DNA_methylase_N4/N6"/>
</dbReference>
<dbReference type="RefSeq" id="WP_012120452.1">
    <property type="nucleotide sequence ID" value="NC_009767.1"/>
</dbReference>
<accession>A7NKK8</accession>
<dbReference type="STRING" id="383372.Rcas_1939"/>
<keyword evidence="6" id="KW-1185">Reference proteome</keyword>
<dbReference type="PRINTS" id="PR00508">
    <property type="entry name" value="S21N4MTFRASE"/>
</dbReference>
<protein>
    <recommendedName>
        <fullName evidence="3">Methyltransferase</fullName>
        <ecNumber evidence="3">2.1.1.-</ecNumber>
    </recommendedName>
</protein>
<name>A7NKK8_ROSCS</name>
<dbReference type="Proteomes" id="UP000000263">
    <property type="component" value="Chromosome"/>
</dbReference>
<reference evidence="5 6" key="1">
    <citation type="submission" date="2007-08" db="EMBL/GenBank/DDBJ databases">
        <title>Complete sequence of Roseiflexus castenholzii DSM 13941.</title>
        <authorList>
            <consortium name="US DOE Joint Genome Institute"/>
            <person name="Copeland A."/>
            <person name="Lucas S."/>
            <person name="Lapidus A."/>
            <person name="Barry K."/>
            <person name="Glavina del Rio T."/>
            <person name="Dalin E."/>
            <person name="Tice H."/>
            <person name="Pitluck S."/>
            <person name="Thompson L.S."/>
            <person name="Brettin T."/>
            <person name="Bruce D."/>
            <person name="Detter J.C."/>
            <person name="Han C."/>
            <person name="Tapia R."/>
            <person name="Schmutz J."/>
            <person name="Larimer F."/>
            <person name="Land M."/>
            <person name="Hauser L."/>
            <person name="Kyrpides N."/>
            <person name="Mikhailova N."/>
            <person name="Bryant D.A."/>
            <person name="Hanada S."/>
            <person name="Tsukatani Y."/>
            <person name="Richardson P."/>
        </authorList>
    </citation>
    <scope>NUCLEOTIDE SEQUENCE [LARGE SCALE GENOMIC DNA]</scope>
    <source>
        <strain evidence="6">DSM 13941 / HLO8</strain>
    </source>
</reference>
<keyword evidence="1 5" id="KW-0489">Methyltransferase</keyword>
<dbReference type="OrthoDB" id="9800801at2"/>
<dbReference type="GO" id="GO:0003677">
    <property type="term" value="F:DNA binding"/>
    <property type="evidence" value="ECO:0007669"/>
    <property type="project" value="InterPro"/>
</dbReference>
<dbReference type="EMBL" id="CP000804">
    <property type="protein sequence ID" value="ABU58028.1"/>
    <property type="molecule type" value="Genomic_DNA"/>
</dbReference>